<dbReference type="InterPro" id="IPR034226">
    <property type="entry name" value="Nop13/Rnp24_RRM2"/>
</dbReference>
<dbReference type="InParanoid" id="A0A448YHH0"/>
<dbReference type="PROSITE" id="PS50102">
    <property type="entry name" value="RRM"/>
    <property type="match status" value="2"/>
</dbReference>
<dbReference type="InterPro" id="IPR000504">
    <property type="entry name" value="RRM_dom"/>
</dbReference>
<dbReference type="GO" id="GO:0003723">
    <property type="term" value="F:RNA binding"/>
    <property type="evidence" value="ECO:0007669"/>
    <property type="project" value="UniProtKB-UniRule"/>
</dbReference>
<dbReference type="STRING" id="13370.A0A448YHH0"/>
<dbReference type="Proteomes" id="UP000290900">
    <property type="component" value="Unassembled WGS sequence"/>
</dbReference>
<dbReference type="Gene3D" id="3.30.70.330">
    <property type="match status" value="2"/>
</dbReference>
<protein>
    <submittedName>
        <fullName evidence="5">DEKNAAC101373</fullName>
    </submittedName>
</protein>
<feature type="domain" description="RRM" evidence="4">
    <location>
        <begin position="244"/>
        <end position="322"/>
    </location>
</feature>
<evidence type="ECO:0000259" key="4">
    <source>
        <dbReference type="PROSITE" id="PS50102"/>
    </source>
</evidence>
<name>A0A448YHH0_BRENA</name>
<dbReference type="EMBL" id="CAACVR010000004">
    <property type="protein sequence ID" value="VEU20382.1"/>
    <property type="molecule type" value="Genomic_DNA"/>
</dbReference>
<feature type="compositionally biased region" description="Polar residues" evidence="3">
    <location>
        <begin position="82"/>
        <end position="93"/>
    </location>
</feature>
<dbReference type="CDD" id="cd12397">
    <property type="entry name" value="RRM2_Nop13p_fungi"/>
    <property type="match status" value="1"/>
</dbReference>
<keyword evidence="1 2" id="KW-0694">RNA-binding</keyword>
<feature type="domain" description="RRM" evidence="4">
    <location>
        <begin position="103"/>
        <end position="239"/>
    </location>
</feature>
<dbReference type="PANTHER" id="PTHR23236">
    <property type="entry name" value="EUKARYOTIC TRANSLATION INITIATION FACTOR 4B/4H"/>
    <property type="match status" value="1"/>
</dbReference>
<feature type="compositionally biased region" description="Acidic residues" evidence="3">
    <location>
        <begin position="131"/>
        <end position="164"/>
    </location>
</feature>
<feature type="compositionally biased region" description="Basic and acidic residues" evidence="3">
    <location>
        <begin position="360"/>
        <end position="382"/>
    </location>
</feature>
<dbReference type="GO" id="GO:0005730">
    <property type="term" value="C:nucleolus"/>
    <property type="evidence" value="ECO:0007669"/>
    <property type="project" value="TreeGrafter"/>
</dbReference>
<evidence type="ECO:0000313" key="5">
    <source>
        <dbReference type="EMBL" id="VEU20382.1"/>
    </source>
</evidence>
<gene>
    <name evidence="5" type="ORF">BRENAR_LOCUS1117</name>
</gene>
<evidence type="ECO:0000256" key="1">
    <source>
        <dbReference type="ARBA" id="ARBA00022884"/>
    </source>
</evidence>
<dbReference type="SUPFAM" id="SSF54928">
    <property type="entry name" value="RNA-binding domain, RBD"/>
    <property type="match status" value="2"/>
</dbReference>
<keyword evidence="6" id="KW-1185">Reference proteome</keyword>
<feature type="region of interest" description="Disordered" evidence="3">
    <location>
        <begin position="313"/>
        <end position="428"/>
    </location>
</feature>
<dbReference type="OrthoDB" id="1875751at2759"/>
<dbReference type="PANTHER" id="PTHR23236:SF95">
    <property type="entry name" value="NUCLEOLAR PROTEIN 13"/>
    <property type="match status" value="1"/>
</dbReference>
<evidence type="ECO:0000256" key="3">
    <source>
        <dbReference type="SAM" id="MobiDB-lite"/>
    </source>
</evidence>
<feature type="region of interest" description="Disordered" evidence="3">
    <location>
        <begin position="69"/>
        <end position="93"/>
    </location>
</feature>
<proteinExistence type="predicted"/>
<organism evidence="5 6">
    <name type="scientific">Brettanomyces naardenensis</name>
    <name type="common">Yeast</name>
    <dbReference type="NCBI Taxonomy" id="13370"/>
    <lineage>
        <taxon>Eukaryota</taxon>
        <taxon>Fungi</taxon>
        <taxon>Dikarya</taxon>
        <taxon>Ascomycota</taxon>
        <taxon>Saccharomycotina</taxon>
        <taxon>Pichiomycetes</taxon>
        <taxon>Pichiales</taxon>
        <taxon>Pichiaceae</taxon>
        <taxon>Brettanomyces</taxon>
    </lineage>
</organism>
<evidence type="ECO:0000256" key="2">
    <source>
        <dbReference type="PROSITE-ProRule" id="PRU00176"/>
    </source>
</evidence>
<sequence length="428" mass="48658">MSDGEDVKKHHNHHHHDEDHRHHHHKKDSKENEDGVEEELEIDVNGDVPLSKKELRMVKKGQITLEDLQKKKKKKTGEIHKNTASATDVPTPGLVNNSKRTKYGVWIGNLSYETTKEDLIAFLVAKSADIEGEKDDESGEEGEEVEKEEEEVEEGEGEEAESLIDDTKLSKIFESDILRINMPSKGKINKGFAYVDFRTAAQQQAAVSLSELNLNGRDLLIKKSDSYEGRPARTFAASHNPPSKILFVGNLPFDITEDQLKEQFMHCGEITRVRMATFEDTGKCKGFAFIDFRDEEGPTAALKDRSCQRVMNRPLRMEYGSDRSKRRGVGANQPRNGGEERTERNSVPEELHPQRRSFRGSRDNDEGYSHENDSHRGFDRPKPTPYIKRPRSREDDYAPNKRLKSSIALANAQRENPAAKAQGKKIKF</sequence>
<feature type="region of interest" description="Disordered" evidence="3">
    <location>
        <begin position="131"/>
        <end position="165"/>
    </location>
</feature>
<dbReference type="SMART" id="SM00360">
    <property type="entry name" value="RRM"/>
    <property type="match status" value="2"/>
</dbReference>
<feature type="compositionally biased region" description="Acidic residues" evidence="3">
    <location>
        <begin position="34"/>
        <end position="44"/>
    </location>
</feature>
<evidence type="ECO:0000313" key="6">
    <source>
        <dbReference type="Proteomes" id="UP000290900"/>
    </source>
</evidence>
<accession>A0A448YHH0</accession>
<feature type="compositionally biased region" description="Basic and acidic residues" evidence="3">
    <location>
        <begin position="337"/>
        <end position="353"/>
    </location>
</feature>
<dbReference type="FunCoup" id="A0A448YHH0">
    <property type="interactions" value="946"/>
</dbReference>
<dbReference type="InterPro" id="IPR035979">
    <property type="entry name" value="RBD_domain_sf"/>
</dbReference>
<feature type="region of interest" description="Disordered" evidence="3">
    <location>
        <begin position="1"/>
        <end position="45"/>
    </location>
</feature>
<dbReference type="AlphaFoldDB" id="A0A448YHH0"/>
<dbReference type="Pfam" id="PF00076">
    <property type="entry name" value="RRM_1"/>
    <property type="match status" value="1"/>
</dbReference>
<dbReference type="InterPro" id="IPR012677">
    <property type="entry name" value="Nucleotide-bd_a/b_plait_sf"/>
</dbReference>
<reference evidence="5 6" key="1">
    <citation type="submission" date="2018-12" db="EMBL/GenBank/DDBJ databases">
        <authorList>
            <person name="Tiukova I."/>
            <person name="Dainat J."/>
        </authorList>
    </citation>
    <scope>NUCLEOTIDE SEQUENCE [LARGE SCALE GENOMIC DNA]</scope>
</reference>